<evidence type="ECO:0000313" key="2">
    <source>
        <dbReference type="EMBL" id="OEU14407.1"/>
    </source>
</evidence>
<proteinExistence type="predicted"/>
<feature type="domain" description="Methyltransferase" evidence="1">
    <location>
        <begin position="4"/>
        <end position="256"/>
    </location>
</feature>
<gene>
    <name evidence="2" type="ORF">FRACYDRAFT_188167</name>
</gene>
<dbReference type="KEGG" id="fcy:FRACYDRAFT_188167"/>
<organism evidence="2 3">
    <name type="scientific">Fragilariopsis cylindrus CCMP1102</name>
    <dbReference type="NCBI Taxonomy" id="635003"/>
    <lineage>
        <taxon>Eukaryota</taxon>
        <taxon>Sar</taxon>
        <taxon>Stramenopiles</taxon>
        <taxon>Ochrophyta</taxon>
        <taxon>Bacillariophyta</taxon>
        <taxon>Bacillariophyceae</taxon>
        <taxon>Bacillariophycidae</taxon>
        <taxon>Bacillariales</taxon>
        <taxon>Bacillariaceae</taxon>
        <taxon>Fragilariopsis</taxon>
    </lineage>
</organism>
<dbReference type="PANTHER" id="PTHR32026">
    <property type="entry name" value="METHYLTRANSFERASE-LIKE PROTEIN 24"/>
    <property type="match status" value="1"/>
</dbReference>
<dbReference type="InParanoid" id="A0A1E7F8B4"/>
<dbReference type="AlphaFoldDB" id="A0A1E7F8B4"/>
<keyword evidence="3" id="KW-1185">Reference proteome</keyword>
<dbReference type="Pfam" id="PF13383">
    <property type="entry name" value="Methyltransf_22"/>
    <property type="match status" value="1"/>
</dbReference>
<dbReference type="PANTHER" id="PTHR32026:SF27">
    <property type="entry name" value="METHYLTRANSFERASE FKBM DOMAIN-CONTAINING PROTEIN-RELATED"/>
    <property type="match status" value="1"/>
</dbReference>
<sequence>MSAAAYKQSFGLFDDISEPMWNRMRDTAKRTGWYTNPTNPLYKVKDESFWLGNNLYPNFHCPHIERVGGGEGTKFLCYPHRLVDRPEVTKKKECLIYSVGCAGDFNFEDAMSLKYNKECEIHVFDPADWTRKNDIENKNIHYHPWGLVSTYDKNHKSVVWPKGRGGGFKTFQESLDILGHQNRTVDIFKIDCEGCEWSTHKDWIGFGFRQILVETHGVPQPTGGKGRWYQDPMNVTDYFQDFKDNGYVLFNRDPNGQLGMELAFLKLDEDFYG</sequence>
<protein>
    <recommendedName>
        <fullName evidence="1">Methyltransferase domain-containing protein</fullName>
    </recommendedName>
</protein>
<dbReference type="InterPro" id="IPR025714">
    <property type="entry name" value="Methyltranfer_dom"/>
</dbReference>
<dbReference type="InterPro" id="IPR026913">
    <property type="entry name" value="METTL24"/>
</dbReference>
<name>A0A1E7F8B4_9STRA</name>
<evidence type="ECO:0000259" key="1">
    <source>
        <dbReference type="Pfam" id="PF13383"/>
    </source>
</evidence>
<accession>A0A1E7F8B4</accession>
<evidence type="ECO:0000313" key="3">
    <source>
        <dbReference type="Proteomes" id="UP000095751"/>
    </source>
</evidence>
<reference evidence="2 3" key="1">
    <citation type="submission" date="2016-09" db="EMBL/GenBank/DDBJ databases">
        <title>Extensive genetic diversity and differential bi-allelic expression allows diatom success in the polar Southern Ocean.</title>
        <authorList>
            <consortium name="DOE Joint Genome Institute"/>
            <person name="Mock T."/>
            <person name="Otillar R.P."/>
            <person name="Strauss J."/>
            <person name="Dupont C."/>
            <person name="Frickenhaus S."/>
            <person name="Maumus F."/>
            <person name="Mcmullan M."/>
            <person name="Sanges R."/>
            <person name="Schmutz J."/>
            <person name="Toseland A."/>
            <person name="Valas R."/>
            <person name="Veluchamy A."/>
            <person name="Ward B.J."/>
            <person name="Allen A."/>
            <person name="Barry K."/>
            <person name="Falciatore A."/>
            <person name="Ferrante M."/>
            <person name="Fortunato A.E."/>
            <person name="Gloeckner G."/>
            <person name="Gruber A."/>
            <person name="Hipkin R."/>
            <person name="Janech M."/>
            <person name="Kroth P."/>
            <person name="Leese F."/>
            <person name="Lindquist E."/>
            <person name="Lyon B.R."/>
            <person name="Martin J."/>
            <person name="Mayer C."/>
            <person name="Parker M."/>
            <person name="Quesneville H."/>
            <person name="Raymond J."/>
            <person name="Uhlig C."/>
            <person name="Valentin K.U."/>
            <person name="Worden A.Z."/>
            <person name="Armbrust E.V."/>
            <person name="Bowler C."/>
            <person name="Green B."/>
            <person name="Moulton V."/>
            <person name="Van Oosterhout C."/>
            <person name="Grigoriev I."/>
        </authorList>
    </citation>
    <scope>NUCLEOTIDE SEQUENCE [LARGE SCALE GENOMIC DNA]</scope>
    <source>
        <strain evidence="2 3">CCMP1102</strain>
    </source>
</reference>
<dbReference type="Proteomes" id="UP000095751">
    <property type="component" value="Unassembled WGS sequence"/>
</dbReference>
<dbReference type="OrthoDB" id="38425at2759"/>
<dbReference type="EMBL" id="KV784360">
    <property type="protein sequence ID" value="OEU14407.1"/>
    <property type="molecule type" value="Genomic_DNA"/>
</dbReference>